<dbReference type="SUPFAM" id="SSF53822">
    <property type="entry name" value="Periplasmic binding protein-like I"/>
    <property type="match status" value="1"/>
</dbReference>
<dbReference type="PANTHER" id="PTHR30483:SF6">
    <property type="entry name" value="PERIPLASMIC BINDING PROTEIN OF ABC TRANSPORTER FOR NATURAL AMINO ACIDS"/>
    <property type="match status" value="1"/>
</dbReference>
<accession>A0ABR8HI17</accession>
<dbReference type="Pfam" id="PF13458">
    <property type="entry name" value="Peripla_BP_6"/>
    <property type="match status" value="1"/>
</dbReference>
<name>A0ABR8HI17_NOSPU</name>
<feature type="compositionally biased region" description="Polar residues" evidence="5">
    <location>
        <begin position="76"/>
        <end position="94"/>
    </location>
</feature>
<keyword evidence="6" id="KW-1133">Transmembrane helix</keyword>
<keyword evidence="4" id="KW-0175">Coiled coil</keyword>
<feature type="domain" description="Leucine-binding protein" evidence="7">
    <location>
        <begin position="229"/>
        <end position="532"/>
    </location>
</feature>
<dbReference type="EMBL" id="JACJTC010000022">
    <property type="protein sequence ID" value="MBD2615001.1"/>
    <property type="molecule type" value="Genomic_DNA"/>
</dbReference>
<proteinExistence type="inferred from homology"/>
<evidence type="ECO:0000256" key="2">
    <source>
        <dbReference type="ARBA" id="ARBA00022729"/>
    </source>
</evidence>
<evidence type="ECO:0000256" key="6">
    <source>
        <dbReference type="SAM" id="Phobius"/>
    </source>
</evidence>
<feature type="transmembrane region" description="Helical" evidence="6">
    <location>
        <begin position="118"/>
        <end position="138"/>
    </location>
</feature>
<dbReference type="InterPro" id="IPR051010">
    <property type="entry name" value="BCAA_transport"/>
</dbReference>
<organism evidence="8 9">
    <name type="scientific">Nostoc punctiforme FACHB-252</name>
    <dbReference type="NCBI Taxonomy" id="1357509"/>
    <lineage>
        <taxon>Bacteria</taxon>
        <taxon>Bacillati</taxon>
        <taxon>Cyanobacteriota</taxon>
        <taxon>Cyanophyceae</taxon>
        <taxon>Nostocales</taxon>
        <taxon>Nostocaceae</taxon>
        <taxon>Nostoc</taxon>
    </lineage>
</organism>
<keyword evidence="9" id="KW-1185">Reference proteome</keyword>
<dbReference type="InterPro" id="IPR028081">
    <property type="entry name" value="Leu-bd"/>
</dbReference>
<gene>
    <name evidence="8" type="ORF">H6G94_27620</name>
</gene>
<reference evidence="8 9" key="1">
    <citation type="journal article" date="2020" name="ISME J.">
        <title>Comparative genomics reveals insights into cyanobacterial evolution and habitat adaptation.</title>
        <authorList>
            <person name="Chen M.Y."/>
            <person name="Teng W.K."/>
            <person name="Zhao L."/>
            <person name="Hu C.X."/>
            <person name="Zhou Y.K."/>
            <person name="Han B.P."/>
            <person name="Song L.R."/>
            <person name="Shu W.S."/>
        </authorList>
    </citation>
    <scope>NUCLEOTIDE SEQUENCE [LARGE SCALE GENOMIC DNA]</scope>
    <source>
        <strain evidence="8 9">FACHB-252</strain>
    </source>
</reference>
<dbReference type="InterPro" id="IPR011990">
    <property type="entry name" value="TPR-like_helical_dom_sf"/>
</dbReference>
<keyword evidence="6" id="KW-0472">Membrane</keyword>
<protein>
    <submittedName>
        <fullName evidence="8">ABC transporter substrate-binding protein</fullName>
    </submittedName>
</protein>
<dbReference type="PROSITE" id="PS50005">
    <property type="entry name" value="TPR"/>
    <property type="match status" value="1"/>
</dbReference>
<evidence type="ECO:0000256" key="5">
    <source>
        <dbReference type="SAM" id="MobiDB-lite"/>
    </source>
</evidence>
<sequence>MYARLEDLKKQLAKDRELWNNLQDELRCETDPRRQLKLKNEIQKTDQRIQEHENEINKIEQNLIESQVPKNQQQTFVNNDNSSKLETDDFQTVTNSENRNKNRSKKYKTGIKRYLKKNIFFIICVSIGCLLLAIYQIILNDSITICPNLKENININLSIVKSFSCGEKSLISGSILSDKSKGIEAYKSNNYTKAIELFEEARKKEPNDPETLIYLNNARVEKDKKPAYTIAVVVPISSNLYTSLQILRGVAQAQNELWEKEGYESKIGLKLMIADDANDVNRAKQIANILIQQKHILAVVGHYASDLTLNTRDIYENGQLVSVSPGSTSTELPRPNDRFFFRTIPSLQRNTTGVARYLDRKQINKIAVFHNPSSQFSKSFFSELKNIFHDFKIDIKNDDQERDFHLSNPFFKSSEAIKKAINRGVKAFILIPDGGTTNYSIPNALKLIKASRNYNYFDNNFVMVGANTLFRDETLLLGEDVVGRLVVTTPWIQTTVSKSNFANKAKELWRGREISPWTVTAYDAAKVLIQALFVNQEDNPTRLTLRDSLINPRVKPKGADETFIEFENGNRKKPEVELAKIVKLECSEFGYSFIPEEYQEQEIKQLEASCN</sequence>
<keyword evidence="2" id="KW-0732">Signal</keyword>
<keyword evidence="6" id="KW-0812">Transmembrane</keyword>
<dbReference type="SUPFAM" id="SSF48452">
    <property type="entry name" value="TPR-like"/>
    <property type="match status" value="1"/>
</dbReference>
<evidence type="ECO:0000259" key="7">
    <source>
        <dbReference type="Pfam" id="PF13458"/>
    </source>
</evidence>
<dbReference type="CDD" id="cd06268">
    <property type="entry name" value="PBP1_ABC_transporter_LIVBP-like"/>
    <property type="match status" value="1"/>
</dbReference>
<feature type="coiled-coil region" evidence="4">
    <location>
        <begin position="2"/>
        <end position="62"/>
    </location>
</feature>
<dbReference type="PANTHER" id="PTHR30483">
    <property type="entry name" value="LEUCINE-SPECIFIC-BINDING PROTEIN"/>
    <property type="match status" value="1"/>
</dbReference>
<dbReference type="InterPro" id="IPR028082">
    <property type="entry name" value="Peripla_BP_I"/>
</dbReference>
<dbReference type="Gene3D" id="3.40.50.2300">
    <property type="match status" value="2"/>
</dbReference>
<feature type="region of interest" description="Disordered" evidence="5">
    <location>
        <begin position="76"/>
        <end position="104"/>
    </location>
</feature>
<evidence type="ECO:0000313" key="9">
    <source>
        <dbReference type="Proteomes" id="UP000606396"/>
    </source>
</evidence>
<feature type="repeat" description="TPR" evidence="3">
    <location>
        <begin position="175"/>
        <end position="208"/>
    </location>
</feature>
<evidence type="ECO:0000256" key="1">
    <source>
        <dbReference type="ARBA" id="ARBA00010062"/>
    </source>
</evidence>
<evidence type="ECO:0000256" key="4">
    <source>
        <dbReference type="SAM" id="Coils"/>
    </source>
</evidence>
<comment type="similarity">
    <text evidence="1">Belongs to the leucine-binding protein family.</text>
</comment>
<dbReference type="InterPro" id="IPR019734">
    <property type="entry name" value="TPR_rpt"/>
</dbReference>
<keyword evidence="3" id="KW-0802">TPR repeat</keyword>
<comment type="caution">
    <text evidence="8">The sequence shown here is derived from an EMBL/GenBank/DDBJ whole genome shotgun (WGS) entry which is preliminary data.</text>
</comment>
<evidence type="ECO:0000313" key="8">
    <source>
        <dbReference type="EMBL" id="MBD2615001.1"/>
    </source>
</evidence>
<evidence type="ECO:0000256" key="3">
    <source>
        <dbReference type="PROSITE-ProRule" id="PRU00339"/>
    </source>
</evidence>
<dbReference type="RefSeq" id="WP_190951811.1">
    <property type="nucleotide sequence ID" value="NZ_JACJTC010000022.1"/>
</dbReference>
<dbReference type="Proteomes" id="UP000606396">
    <property type="component" value="Unassembled WGS sequence"/>
</dbReference>